<dbReference type="EMBL" id="REFJ01000002">
    <property type="protein sequence ID" value="RMA81162.1"/>
    <property type="molecule type" value="Genomic_DNA"/>
</dbReference>
<accession>A0A3M0AQ91</accession>
<dbReference type="GO" id="GO:0008081">
    <property type="term" value="F:phosphoric diester hydrolase activity"/>
    <property type="evidence" value="ECO:0007669"/>
    <property type="project" value="InterPro"/>
</dbReference>
<sequence length="221" mass="24893">MSEILGHRGCRKRFHDNTMEAFWAAYEYHCDGIELDVRPTADGRLALYHDNKLGAKAIHESTSSEIIATDSRILFDDQLAQLPPYPGMIQLELKPAPLSIWQQQFALVAAFAKENPNVVLTSFDRRLLAMINRDHHELRRGLLVDKLDCNPVGLAWGLGCELIAVRNNSVSLSLIKKAKSHGLAVSVWTVNSLKRAKSLRKLGVDQIITDRPWAFCPQLNR</sequence>
<dbReference type="GO" id="GO:0006629">
    <property type="term" value="P:lipid metabolic process"/>
    <property type="evidence" value="ECO:0007669"/>
    <property type="project" value="InterPro"/>
</dbReference>
<dbReference type="InterPro" id="IPR017946">
    <property type="entry name" value="PLC-like_Pdiesterase_TIM-brl"/>
</dbReference>
<gene>
    <name evidence="2" type="ORF">DFR27_0960</name>
</gene>
<evidence type="ECO:0000259" key="1">
    <source>
        <dbReference type="PROSITE" id="PS51704"/>
    </source>
</evidence>
<evidence type="ECO:0000313" key="3">
    <source>
        <dbReference type="Proteomes" id="UP000267187"/>
    </source>
</evidence>
<keyword evidence="3" id="KW-1185">Reference proteome</keyword>
<evidence type="ECO:0000313" key="2">
    <source>
        <dbReference type="EMBL" id="RMA81162.1"/>
    </source>
</evidence>
<dbReference type="PANTHER" id="PTHR46211">
    <property type="entry name" value="GLYCEROPHOSPHORYL DIESTER PHOSPHODIESTERASE"/>
    <property type="match status" value="1"/>
</dbReference>
<dbReference type="RefSeq" id="WP_147434519.1">
    <property type="nucleotide sequence ID" value="NZ_REFJ01000002.1"/>
</dbReference>
<dbReference type="AlphaFoldDB" id="A0A3M0AQ91"/>
<dbReference type="InterPro" id="IPR030395">
    <property type="entry name" value="GP_PDE_dom"/>
</dbReference>
<reference evidence="2 3" key="1">
    <citation type="submission" date="2018-10" db="EMBL/GenBank/DDBJ databases">
        <title>Genomic Encyclopedia of Type Strains, Phase IV (KMG-IV): sequencing the most valuable type-strain genomes for metagenomic binning, comparative biology and taxonomic classification.</title>
        <authorList>
            <person name="Goeker M."/>
        </authorList>
    </citation>
    <scope>NUCLEOTIDE SEQUENCE [LARGE SCALE GENOMIC DNA]</scope>
    <source>
        <strain evidence="2 3">DSM 25080</strain>
    </source>
</reference>
<feature type="domain" description="GP-PDE" evidence="1">
    <location>
        <begin position="2"/>
        <end position="219"/>
    </location>
</feature>
<protein>
    <submittedName>
        <fullName evidence="2">Glycerophosphoryl diester phosphodiesterase</fullName>
    </submittedName>
</protein>
<comment type="caution">
    <text evidence="2">The sequence shown here is derived from an EMBL/GenBank/DDBJ whole genome shotgun (WGS) entry which is preliminary data.</text>
</comment>
<dbReference type="OrthoDB" id="9795622at2"/>
<dbReference type="SUPFAM" id="SSF51695">
    <property type="entry name" value="PLC-like phosphodiesterases"/>
    <property type="match status" value="1"/>
</dbReference>
<dbReference type="PANTHER" id="PTHR46211:SF14">
    <property type="entry name" value="GLYCEROPHOSPHODIESTER PHOSPHODIESTERASE"/>
    <property type="match status" value="1"/>
</dbReference>
<dbReference type="Pfam" id="PF03009">
    <property type="entry name" value="GDPD"/>
    <property type="match status" value="1"/>
</dbReference>
<dbReference type="CDD" id="cd08556">
    <property type="entry name" value="GDPD"/>
    <property type="match status" value="1"/>
</dbReference>
<organism evidence="2 3">
    <name type="scientific">Umboniibacter marinipuniceus</name>
    <dbReference type="NCBI Taxonomy" id="569599"/>
    <lineage>
        <taxon>Bacteria</taxon>
        <taxon>Pseudomonadati</taxon>
        <taxon>Pseudomonadota</taxon>
        <taxon>Gammaproteobacteria</taxon>
        <taxon>Cellvibrionales</taxon>
        <taxon>Cellvibrionaceae</taxon>
        <taxon>Umboniibacter</taxon>
    </lineage>
</organism>
<proteinExistence type="predicted"/>
<dbReference type="PROSITE" id="PS51704">
    <property type="entry name" value="GP_PDE"/>
    <property type="match status" value="1"/>
</dbReference>
<dbReference type="Proteomes" id="UP000267187">
    <property type="component" value="Unassembled WGS sequence"/>
</dbReference>
<dbReference type="Gene3D" id="3.20.20.190">
    <property type="entry name" value="Phosphatidylinositol (PI) phosphodiesterase"/>
    <property type="match status" value="1"/>
</dbReference>
<name>A0A3M0AQ91_9GAMM</name>